<protein>
    <submittedName>
        <fullName evidence="7">Tyrosine-type recombinase/integrase</fullName>
    </submittedName>
</protein>
<comment type="caution">
    <text evidence="7">The sequence shown here is derived from an EMBL/GenBank/DDBJ whole genome shotgun (WGS) entry which is preliminary data.</text>
</comment>
<name>A0ABS5GJV7_9BRAD</name>
<accession>A0ABS5GJV7</accession>
<evidence type="ECO:0000313" key="7">
    <source>
        <dbReference type="EMBL" id="MBR1141637.1"/>
    </source>
</evidence>
<keyword evidence="3" id="KW-0238">DNA-binding</keyword>
<feature type="compositionally biased region" description="Polar residues" evidence="5">
    <location>
        <begin position="335"/>
        <end position="344"/>
    </location>
</feature>
<dbReference type="Gene3D" id="1.10.150.130">
    <property type="match status" value="1"/>
</dbReference>
<evidence type="ECO:0000256" key="4">
    <source>
        <dbReference type="ARBA" id="ARBA00023172"/>
    </source>
</evidence>
<evidence type="ECO:0000256" key="3">
    <source>
        <dbReference type="ARBA" id="ARBA00023125"/>
    </source>
</evidence>
<sequence length="376" mass="42140">MGGRGVIRLKYVHAFRDRQGRMRYYFRRSGKRTPLPGLPGCSEFMDAYATLLSERQQPAELRRTAPPKSFAALAILYYGSPQYRSLSTSSRTNYRRVIDGFLEEHGHRRVDQMTREHVDIVIGKMANRPGAGIVLLKRIRTLIRYAIALGWTDRDPTSGVRGYKSKEIHTWDESEIAVFERHWPEGTRERLTFALLLYTGQRGSDVYRMTWADLSGGAIRVAQQKTAAKLTIPIHEALDRVLSTANRSHSTILATAYGERFSVKGFGQMISAAIREAGLPQRCKAHGLRKAAARRLAEAGCSASEIAAITGHKTLAEVERYTRAADQERLARQAIQRQSENQSGKPPIGEVANSTDEALEINSLAWKMALPRSLSE</sequence>
<dbReference type="InterPro" id="IPR050090">
    <property type="entry name" value="Tyrosine_recombinase_XerCD"/>
</dbReference>
<dbReference type="PROSITE" id="PS51898">
    <property type="entry name" value="TYR_RECOMBINASE"/>
    <property type="match status" value="1"/>
</dbReference>
<organism evidence="7 8">
    <name type="scientific">Bradyrhizobium denitrificans</name>
    <dbReference type="NCBI Taxonomy" id="2734912"/>
    <lineage>
        <taxon>Bacteria</taxon>
        <taxon>Pseudomonadati</taxon>
        <taxon>Pseudomonadota</taxon>
        <taxon>Alphaproteobacteria</taxon>
        <taxon>Hyphomicrobiales</taxon>
        <taxon>Nitrobacteraceae</taxon>
        <taxon>Bradyrhizobium</taxon>
    </lineage>
</organism>
<comment type="similarity">
    <text evidence="1">Belongs to the 'phage' integrase family.</text>
</comment>
<dbReference type="SUPFAM" id="SSF56349">
    <property type="entry name" value="DNA breaking-rejoining enzymes"/>
    <property type="match status" value="1"/>
</dbReference>
<feature type="domain" description="Tyr recombinase" evidence="6">
    <location>
        <begin position="166"/>
        <end position="335"/>
    </location>
</feature>
<dbReference type="RefSeq" id="WP_211400875.1">
    <property type="nucleotide sequence ID" value="NZ_JAFCLK010000100.1"/>
</dbReference>
<dbReference type="InterPro" id="IPR011010">
    <property type="entry name" value="DNA_brk_join_enz"/>
</dbReference>
<feature type="region of interest" description="Disordered" evidence="5">
    <location>
        <begin position="334"/>
        <end position="354"/>
    </location>
</feature>
<proteinExistence type="inferred from homology"/>
<keyword evidence="2" id="KW-0229">DNA integration</keyword>
<evidence type="ECO:0000256" key="5">
    <source>
        <dbReference type="SAM" id="MobiDB-lite"/>
    </source>
</evidence>
<dbReference type="InterPro" id="IPR010998">
    <property type="entry name" value="Integrase_recombinase_N"/>
</dbReference>
<dbReference type="InterPro" id="IPR002104">
    <property type="entry name" value="Integrase_catalytic"/>
</dbReference>
<keyword evidence="4" id="KW-0233">DNA recombination</keyword>
<dbReference type="Gene3D" id="1.10.443.10">
    <property type="entry name" value="Intergrase catalytic core"/>
    <property type="match status" value="1"/>
</dbReference>
<gene>
    <name evidence="7" type="ORF">JQ619_38485</name>
</gene>
<reference evidence="8" key="1">
    <citation type="journal article" date="2021" name="ISME J.">
        <title>Evolutionary origin and ecological implication of a unique nif island in free-living Bradyrhizobium lineages.</title>
        <authorList>
            <person name="Tao J."/>
        </authorList>
    </citation>
    <scope>NUCLEOTIDE SEQUENCE [LARGE SCALE GENOMIC DNA]</scope>
    <source>
        <strain evidence="8">SZCCT0094</strain>
    </source>
</reference>
<keyword evidence="8" id="KW-1185">Reference proteome</keyword>
<dbReference type="EMBL" id="JAFCLK010000100">
    <property type="protein sequence ID" value="MBR1141637.1"/>
    <property type="molecule type" value="Genomic_DNA"/>
</dbReference>
<dbReference type="Proteomes" id="UP001314635">
    <property type="component" value="Unassembled WGS sequence"/>
</dbReference>
<dbReference type="PANTHER" id="PTHR30349">
    <property type="entry name" value="PHAGE INTEGRASE-RELATED"/>
    <property type="match status" value="1"/>
</dbReference>
<dbReference type="Pfam" id="PF00589">
    <property type="entry name" value="Phage_integrase"/>
    <property type="match status" value="1"/>
</dbReference>
<dbReference type="InterPro" id="IPR013762">
    <property type="entry name" value="Integrase-like_cat_sf"/>
</dbReference>
<dbReference type="PANTHER" id="PTHR30349:SF41">
    <property type="entry name" value="INTEGRASE_RECOMBINASE PROTEIN MJ0367-RELATED"/>
    <property type="match status" value="1"/>
</dbReference>
<evidence type="ECO:0000313" key="8">
    <source>
        <dbReference type="Proteomes" id="UP001314635"/>
    </source>
</evidence>
<evidence type="ECO:0000256" key="1">
    <source>
        <dbReference type="ARBA" id="ARBA00008857"/>
    </source>
</evidence>
<evidence type="ECO:0000256" key="2">
    <source>
        <dbReference type="ARBA" id="ARBA00022908"/>
    </source>
</evidence>
<evidence type="ECO:0000259" key="6">
    <source>
        <dbReference type="PROSITE" id="PS51898"/>
    </source>
</evidence>